<sequence>MMNTTSSKIRNTVNSIRILVVDDYSVALFQVMDILKRWNHQVTGVTNPSEAISILGKNQGGFDLVVTDYHMPVMNGIDLQKRIHEEFGLPVIMMLEEENRVPNDEEFRVWGGLVYPETRKADGF</sequence>
<dbReference type="PANTHER" id="PTHR43874">
    <property type="entry name" value="TWO-COMPONENT RESPONSE REGULATOR"/>
    <property type="match status" value="1"/>
</dbReference>
<dbReference type="AlphaFoldDB" id="A0AAN7L5E9"/>
<dbReference type="GO" id="GO:0009736">
    <property type="term" value="P:cytokinin-activated signaling pathway"/>
    <property type="evidence" value="ECO:0007669"/>
    <property type="project" value="InterPro"/>
</dbReference>
<gene>
    <name evidence="7" type="ORF">SAY87_016088</name>
</gene>
<evidence type="ECO:0000256" key="1">
    <source>
        <dbReference type="ARBA" id="ARBA00023012"/>
    </source>
</evidence>
<keyword evidence="1" id="KW-0902">Two-component regulatory system</keyword>
<feature type="modified residue" description="4-aspartylphosphate" evidence="5">
    <location>
        <position position="68"/>
    </location>
</feature>
<evidence type="ECO:0000256" key="2">
    <source>
        <dbReference type="ARBA" id="ARBA00023015"/>
    </source>
</evidence>
<dbReference type="GO" id="GO:0000160">
    <property type="term" value="P:phosphorelay signal transduction system"/>
    <property type="evidence" value="ECO:0007669"/>
    <property type="project" value="UniProtKB-KW"/>
</dbReference>
<comment type="caution">
    <text evidence="7">The sequence shown here is derived from an EMBL/GenBank/DDBJ whole genome shotgun (WGS) entry which is preliminary data.</text>
</comment>
<accession>A0AAN7L5E9</accession>
<name>A0AAN7L5E9_9MYRT</name>
<dbReference type="PANTHER" id="PTHR43874:SF19">
    <property type="entry name" value="RESPONSE REGULATOR 23-RELATED"/>
    <property type="match status" value="1"/>
</dbReference>
<keyword evidence="5" id="KW-0597">Phosphoprotein</keyword>
<reference evidence="7 8" key="1">
    <citation type="journal article" date="2023" name="Hortic Res">
        <title>Pangenome of water caltrop reveals structural variations and asymmetric subgenome divergence after allopolyploidization.</title>
        <authorList>
            <person name="Zhang X."/>
            <person name="Chen Y."/>
            <person name="Wang L."/>
            <person name="Yuan Y."/>
            <person name="Fang M."/>
            <person name="Shi L."/>
            <person name="Lu R."/>
            <person name="Comes H.P."/>
            <person name="Ma Y."/>
            <person name="Chen Y."/>
            <person name="Huang G."/>
            <person name="Zhou Y."/>
            <person name="Zheng Z."/>
            <person name="Qiu Y."/>
        </authorList>
    </citation>
    <scope>NUCLEOTIDE SEQUENCE [LARGE SCALE GENOMIC DNA]</scope>
    <source>
        <tissue evidence="7">Roots</tissue>
    </source>
</reference>
<dbReference type="InterPro" id="IPR045279">
    <property type="entry name" value="ARR-like"/>
</dbReference>
<keyword evidence="8" id="KW-1185">Reference proteome</keyword>
<evidence type="ECO:0000259" key="6">
    <source>
        <dbReference type="PROSITE" id="PS50110"/>
    </source>
</evidence>
<dbReference type="InterPro" id="IPR011006">
    <property type="entry name" value="CheY-like_superfamily"/>
</dbReference>
<feature type="domain" description="Response regulatory" evidence="6">
    <location>
        <begin position="17"/>
        <end position="124"/>
    </location>
</feature>
<evidence type="ECO:0000313" key="7">
    <source>
        <dbReference type="EMBL" id="KAK4779982.1"/>
    </source>
</evidence>
<dbReference type="InterPro" id="IPR001789">
    <property type="entry name" value="Sig_transdc_resp-reg_receiver"/>
</dbReference>
<dbReference type="Pfam" id="PF00072">
    <property type="entry name" value="Response_reg"/>
    <property type="match status" value="1"/>
</dbReference>
<keyword evidence="3" id="KW-0804">Transcription</keyword>
<evidence type="ECO:0000256" key="5">
    <source>
        <dbReference type="PROSITE-ProRule" id="PRU00169"/>
    </source>
</evidence>
<evidence type="ECO:0000256" key="4">
    <source>
        <dbReference type="ARBA" id="ARBA00023242"/>
    </source>
</evidence>
<keyword evidence="2" id="KW-0805">Transcription regulation</keyword>
<dbReference type="EMBL" id="JAXIOK010000001">
    <property type="protein sequence ID" value="KAK4779982.1"/>
    <property type="molecule type" value="Genomic_DNA"/>
</dbReference>
<evidence type="ECO:0000256" key="3">
    <source>
        <dbReference type="ARBA" id="ARBA00023163"/>
    </source>
</evidence>
<organism evidence="7 8">
    <name type="scientific">Trapa incisa</name>
    <dbReference type="NCBI Taxonomy" id="236973"/>
    <lineage>
        <taxon>Eukaryota</taxon>
        <taxon>Viridiplantae</taxon>
        <taxon>Streptophyta</taxon>
        <taxon>Embryophyta</taxon>
        <taxon>Tracheophyta</taxon>
        <taxon>Spermatophyta</taxon>
        <taxon>Magnoliopsida</taxon>
        <taxon>eudicotyledons</taxon>
        <taxon>Gunneridae</taxon>
        <taxon>Pentapetalae</taxon>
        <taxon>rosids</taxon>
        <taxon>malvids</taxon>
        <taxon>Myrtales</taxon>
        <taxon>Lythraceae</taxon>
        <taxon>Trapa</taxon>
    </lineage>
</organism>
<keyword evidence="4" id="KW-0539">Nucleus</keyword>
<evidence type="ECO:0000313" key="8">
    <source>
        <dbReference type="Proteomes" id="UP001345219"/>
    </source>
</evidence>
<protein>
    <recommendedName>
        <fullName evidence="6">Response regulatory domain-containing protein</fullName>
    </recommendedName>
</protein>
<dbReference type="SUPFAM" id="SSF52172">
    <property type="entry name" value="CheY-like"/>
    <property type="match status" value="1"/>
</dbReference>
<dbReference type="Gene3D" id="3.40.50.2300">
    <property type="match status" value="1"/>
</dbReference>
<proteinExistence type="predicted"/>
<dbReference type="SMART" id="SM00448">
    <property type="entry name" value="REC"/>
    <property type="match status" value="1"/>
</dbReference>
<dbReference type="PROSITE" id="PS50110">
    <property type="entry name" value="RESPONSE_REGULATORY"/>
    <property type="match status" value="1"/>
</dbReference>
<dbReference type="Proteomes" id="UP001345219">
    <property type="component" value="Chromosome 13"/>
</dbReference>